<dbReference type="Proteomes" id="UP001214638">
    <property type="component" value="Unassembled WGS sequence"/>
</dbReference>
<accession>A0AAD9UQ49</accession>
<dbReference type="EMBL" id="JALLKP010000001">
    <property type="protein sequence ID" value="KAK2197485.1"/>
    <property type="molecule type" value="Genomic_DNA"/>
</dbReference>
<evidence type="ECO:0000313" key="2">
    <source>
        <dbReference type="EMBL" id="KAK2197485.1"/>
    </source>
</evidence>
<dbReference type="RefSeq" id="XP_067804327.1">
    <property type="nucleotide sequence ID" value="XM_067945536.1"/>
</dbReference>
<proteinExistence type="predicted"/>
<organism evidence="2 3">
    <name type="scientific">Babesia duncani</name>
    <dbReference type="NCBI Taxonomy" id="323732"/>
    <lineage>
        <taxon>Eukaryota</taxon>
        <taxon>Sar</taxon>
        <taxon>Alveolata</taxon>
        <taxon>Apicomplexa</taxon>
        <taxon>Aconoidasida</taxon>
        <taxon>Piroplasmida</taxon>
        <taxon>Babesiidae</taxon>
        <taxon>Babesia</taxon>
    </lineage>
</organism>
<dbReference type="AlphaFoldDB" id="A0AAD9UQ49"/>
<dbReference type="KEGG" id="bdw:94334783"/>
<dbReference type="GeneID" id="94334783"/>
<evidence type="ECO:0000313" key="1">
    <source>
        <dbReference type="EMBL" id="KAK2194790.1"/>
    </source>
</evidence>
<dbReference type="EMBL" id="JALLKP010000045">
    <property type="protein sequence ID" value="KAK2194790.1"/>
    <property type="molecule type" value="Genomic_DNA"/>
</dbReference>
<comment type="caution">
    <text evidence="2">The sequence shown here is derived from an EMBL/GenBank/DDBJ whole genome shotgun (WGS) entry which is preliminary data.</text>
</comment>
<evidence type="ECO:0000313" key="3">
    <source>
        <dbReference type="Proteomes" id="UP001214638"/>
    </source>
</evidence>
<gene>
    <name evidence="2" type="ORF">BdWA1_000485</name>
    <name evidence="1" type="ORF">BdWA1_003741</name>
</gene>
<protein>
    <submittedName>
        <fullName evidence="2">Uncharacterized protein</fullName>
    </submittedName>
</protein>
<sequence length="135" mass="15218">MKYPSYGMLLERLECMLKCSHVEHSKPVLVRGTTRHTPSKLTIGGFRHYGEWLSMLSMIHAALEAEGKSATEFYSGEIGRKFKRAMVARVCSLNLDQLRQVKLAMELYKLHSPELEMALGEEMADAIKQASPDSS</sequence>
<keyword evidence="3" id="KW-1185">Reference proteome</keyword>
<reference evidence="2" key="1">
    <citation type="journal article" date="2023" name="Nat. Microbiol.">
        <title>Babesia duncani multi-omics identifies virulence factors and drug targets.</title>
        <authorList>
            <person name="Singh P."/>
            <person name="Lonardi S."/>
            <person name="Liang Q."/>
            <person name="Vydyam P."/>
            <person name="Khabirova E."/>
            <person name="Fang T."/>
            <person name="Gihaz S."/>
            <person name="Thekkiniath J."/>
            <person name="Munshi M."/>
            <person name="Abel S."/>
            <person name="Ciampossin L."/>
            <person name="Batugedara G."/>
            <person name="Gupta M."/>
            <person name="Lu X.M."/>
            <person name="Lenz T."/>
            <person name="Chakravarty S."/>
            <person name="Cornillot E."/>
            <person name="Hu Y."/>
            <person name="Ma W."/>
            <person name="Gonzalez L.M."/>
            <person name="Sanchez S."/>
            <person name="Estrada K."/>
            <person name="Sanchez-Flores A."/>
            <person name="Montero E."/>
            <person name="Harb O.S."/>
            <person name="Le Roch K.G."/>
            <person name="Mamoun C.B."/>
        </authorList>
    </citation>
    <scope>NUCLEOTIDE SEQUENCE</scope>
    <source>
        <strain evidence="2">WA1</strain>
    </source>
</reference>
<name>A0AAD9UQ49_9APIC</name>